<dbReference type="InterPro" id="IPR050362">
    <property type="entry name" value="Cation-dep_OMT"/>
</dbReference>
<dbReference type="InterPro" id="IPR029063">
    <property type="entry name" value="SAM-dependent_MTases_sf"/>
</dbReference>
<proteinExistence type="predicted"/>
<organism evidence="4 5">
    <name type="scientific">Persicobacter psychrovividus</name>
    <dbReference type="NCBI Taxonomy" id="387638"/>
    <lineage>
        <taxon>Bacteria</taxon>
        <taxon>Pseudomonadati</taxon>
        <taxon>Bacteroidota</taxon>
        <taxon>Cytophagia</taxon>
        <taxon>Cytophagales</taxon>
        <taxon>Persicobacteraceae</taxon>
        <taxon>Persicobacter</taxon>
    </lineage>
</organism>
<evidence type="ECO:0000256" key="1">
    <source>
        <dbReference type="ARBA" id="ARBA00022603"/>
    </source>
</evidence>
<dbReference type="Proteomes" id="UP001354989">
    <property type="component" value="Chromosome"/>
</dbReference>
<dbReference type="RefSeq" id="WP_338397651.1">
    <property type="nucleotide sequence ID" value="NZ_AP025292.1"/>
</dbReference>
<dbReference type="PROSITE" id="PS51682">
    <property type="entry name" value="SAM_OMT_I"/>
    <property type="match status" value="1"/>
</dbReference>
<dbReference type="Pfam" id="PF01596">
    <property type="entry name" value="Methyltransf_3"/>
    <property type="match status" value="1"/>
</dbReference>
<dbReference type="Gene3D" id="3.40.50.150">
    <property type="entry name" value="Vaccinia Virus protein VP39"/>
    <property type="match status" value="1"/>
</dbReference>
<dbReference type="InterPro" id="IPR002935">
    <property type="entry name" value="SAM_O-MeTrfase"/>
</dbReference>
<keyword evidence="5" id="KW-1185">Reference proteome</keyword>
<dbReference type="PANTHER" id="PTHR10509:SF14">
    <property type="entry name" value="CAFFEOYL-COA O-METHYLTRANSFERASE 3-RELATED"/>
    <property type="match status" value="1"/>
</dbReference>
<gene>
    <name evidence="4" type="ORF">PEPS_06720</name>
</gene>
<evidence type="ECO:0000313" key="5">
    <source>
        <dbReference type="Proteomes" id="UP001354989"/>
    </source>
</evidence>
<dbReference type="SUPFAM" id="SSF53335">
    <property type="entry name" value="S-adenosyl-L-methionine-dependent methyltransferases"/>
    <property type="match status" value="1"/>
</dbReference>
<protein>
    <submittedName>
        <fullName evidence="4">O-methyltransferase</fullName>
    </submittedName>
</protein>
<dbReference type="EMBL" id="AP025292">
    <property type="protein sequence ID" value="BDC98391.1"/>
    <property type="molecule type" value="Genomic_DNA"/>
</dbReference>
<evidence type="ECO:0000313" key="4">
    <source>
        <dbReference type="EMBL" id="BDC98391.1"/>
    </source>
</evidence>
<dbReference type="PANTHER" id="PTHR10509">
    <property type="entry name" value="O-METHYLTRANSFERASE-RELATED"/>
    <property type="match status" value="1"/>
</dbReference>
<dbReference type="CDD" id="cd02440">
    <property type="entry name" value="AdoMet_MTases"/>
    <property type="match status" value="1"/>
</dbReference>
<sequence length="214" mass="24190">MEFLDPELQAYCDAHTNEEPQVLKELDRDTNVNVLMPRMLSGHFQGRFLSLFTQILNPKRILEIGTFTGYSGIAMAEGLREDGELVTVDINEELSDMVREYAEKAGVADRITIRTGPALEVIPTLDGTFDLIFIDADKSNYGNYYEAVIERLNPGGIILADNVLWSGKVLEKNRKKLDKDTAAVLEFNRKVQEDPRVDNILLPLRDGLMMARKK</sequence>
<evidence type="ECO:0000256" key="3">
    <source>
        <dbReference type="ARBA" id="ARBA00022691"/>
    </source>
</evidence>
<keyword evidence="1" id="KW-0489">Methyltransferase</keyword>
<name>A0ABN6LAR3_9BACT</name>
<evidence type="ECO:0000256" key="2">
    <source>
        <dbReference type="ARBA" id="ARBA00022679"/>
    </source>
</evidence>
<accession>A0ABN6LAR3</accession>
<keyword evidence="3" id="KW-0949">S-adenosyl-L-methionine</keyword>
<keyword evidence="2" id="KW-0808">Transferase</keyword>
<reference evidence="4 5" key="1">
    <citation type="submission" date="2021-12" db="EMBL/GenBank/DDBJ databases">
        <title>Genome sequencing of bacteria with rrn-lacking chromosome and rrn-plasmid.</title>
        <authorList>
            <person name="Anda M."/>
            <person name="Iwasaki W."/>
        </authorList>
    </citation>
    <scope>NUCLEOTIDE SEQUENCE [LARGE SCALE GENOMIC DNA]</scope>
    <source>
        <strain evidence="4 5">NBRC 101262</strain>
    </source>
</reference>